<feature type="transmembrane region" description="Helical" evidence="3">
    <location>
        <begin position="164"/>
        <end position="181"/>
    </location>
</feature>
<dbReference type="Gene3D" id="1.20.1530.20">
    <property type="match status" value="1"/>
</dbReference>
<evidence type="ECO:0000256" key="3">
    <source>
        <dbReference type="SAM" id="Phobius"/>
    </source>
</evidence>
<accession>X1E6X8</accession>
<feature type="transmembrane region" description="Helical" evidence="3">
    <location>
        <begin position="27"/>
        <end position="49"/>
    </location>
</feature>
<comment type="caution">
    <text evidence="4">The sequence shown here is derived from an EMBL/GenBank/DDBJ whole genome shotgun (WGS) entry which is preliminary data.</text>
</comment>
<keyword evidence="3" id="KW-0472">Membrane</keyword>
<comment type="subcellular location">
    <subcellularLocation>
        <location evidence="1">Endomembrane system</location>
        <topology evidence="1">Multi-pass membrane protein</topology>
    </subcellularLocation>
</comment>
<evidence type="ECO:0008006" key="5">
    <source>
        <dbReference type="Google" id="ProtNLM"/>
    </source>
</evidence>
<sequence length="228" mass="24957">MRGTICCLEPLICCFAFWILDLSNLRILTLPVVGALIVTFTFIPAYILARSLRLDRKRKGSYVLGALFSNGGYLGAPLCFLLLGEEAFALAWLYIIFFGPYFFTVGLSLAAQYGQGQRLGAKEILKNFFTDKIRILPLLGIGVGLALNLAHYPRPGIFSGANGVLVPLAIFLYMFAIGLGLRLGRIKIFFREIASVSLIKFVYAPLIGIGLGLLFGYQHISGGLPLKV</sequence>
<feature type="non-terminal residue" evidence="4">
    <location>
        <position position="228"/>
    </location>
</feature>
<name>X1E6X8_9ZZZZ</name>
<evidence type="ECO:0000256" key="2">
    <source>
        <dbReference type="ARBA" id="ARBA00022448"/>
    </source>
</evidence>
<keyword evidence="2" id="KW-0813">Transport</keyword>
<dbReference type="EMBL" id="BART01020511">
    <property type="protein sequence ID" value="GAH04413.1"/>
    <property type="molecule type" value="Genomic_DNA"/>
</dbReference>
<feature type="transmembrane region" description="Helical" evidence="3">
    <location>
        <begin position="135"/>
        <end position="152"/>
    </location>
</feature>
<evidence type="ECO:0000313" key="4">
    <source>
        <dbReference type="EMBL" id="GAH04413.1"/>
    </source>
</evidence>
<dbReference type="AlphaFoldDB" id="X1E6X8"/>
<feature type="transmembrane region" description="Helical" evidence="3">
    <location>
        <begin position="61"/>
        <end position="83"/>
    </location>
</feature>
<feature type="transmembrane region" description="Helical" evidence="3">
    <location>
        <begin position="201"/>
        <end position="220"/>
    </location>
</feature>
<evidence type="ECO:0000256" key="1">
    <source>
        <dbReference type="ARBA" id="ARBA00004127"/>
    </source>
</evidence>
<keyword evidence="3" id="KW-0812">Transmembrane</keyword>
<organism evidence="4">
    <name type="scientific">marine sediment metagenome</name>
    <dbReference type="NCBI Taxonomy" id="412755"/>
    <lineage>
        <taxon>unclassified sequences</taxon>
        <taxon>metagenomes</taxon>
        <taxon>ecological metagenomes</taxon>
    </lineage>
</organism>
<keyword evidence="3" id="KW-1133">Transmembrane helix</keyword>
<dbReference type="InterPro" id="IPR038770">
    <property type="entry name" value="Na+/solute_symporter_sf"/>
</dbReference>
<protein>
    <recommendedName>
        <fullName evidence="5">Transporter</fullName>
    </recommendedName>
</protein>
<dbReference type="GO" id="GO:0012505">
    <property type="term" value="C:endomembrane system"/>
    <property type="evidence" value="ECO:0007669"/>
    <property type="project" value="UniProtKB-SubCell"/>
</dbReference>
<proteinExistence type="predicted"/>
<dbReference type="PANTHER" id="PTHR36838:SF3">
    <property type="entry name" value="TRANSPORTER AUXIN EFFLUX CARRIER EC FAMILY"/>
    <property type="match status" value="1"/>
</dbReference>
<gene>
    <name evidence="4" type="ORF">S01H4_38094</name>
</gene>
<feature type="transmembrane region" description="Helical" evidence="3">
    <location>
        <begin position="89"/>
        <end position="114"/>
    </location>
</feature>
<reference evidence="4" key="1">
    <citation type="journal article" date="2014" name="Front. Microbiol.">
        <title>High frequency of phylogenetically diverse reductive dehalogenase-homologous genes in deep subseafloor sedimentary metagenomes.</title>
        <authorList>
            <person name="Kawai M."/>
            <person name="Futagami T."/>
            <person name="Toyoda A."/>
            <person name="Takaki Y."/>
            <person name="Nishi S."/>
            <person name="Hori S."/>
            <person name="Arai W."/>
            <person name="Tsubouchi T."/>
            <person name="Morono Y."/>
            <person name="Uchiyama I."/>
            <person name="Ito T."/>
            <person name="Fujiyama A."/>
            <person name="Inagaki F."/>
            <person name="Takami H."/>
        </authorList>
    </citation>
    <scope>NUCLEOTIDE SEQUENCE</scope>
    <source>
        <strain evidence="4">Expedition CK06-06</strain>
    </source>
</reference>
<dbReference type="PANTHER" id="PTHR36838">
    <property type="entry name" value="AUXIN EFFLUX CARRIER FAMILY PROTEIN"/>
    <property type="match status" value="1"/>
</dbReference>